<sequence>MYARTTTVMADPKRMHEGVADVRDNVMPAVAELDGYTGLSMLVDRDSGRCIVTTGWETEEAISASRDRVVQMRERATERFGARDTEVQEWEIAVMHRLHAAGDESCARVLWSRIDPARTEETLDAFRSQIIPAMDDLPGFCSLSLLIDRETGTGSLTTVYADRAAMDATRDQISTMRDAFTTQLGVMITDEAEFDVVVHSLRVPELV</sequence>
<gene>
    <name evidence="1" type="ORF">SAMN05660748_3043</name>
</gene>
<dbReference type="Proteomes" id="UP000219435">
    <property type="component" value="Unassembled WGS sequence"/>
</dbReference>
<keyword evidence="2" id="KW-1185">Reference proteome</keyword>
<dbReference type="OrthoDB" id="5182530at2"/>
<dbReference type="InterPro" id="IPR011008">
    <property type="entry name" value="Dimeric_a/b-barrel"/>
</dbReference>
<organism evidence="1 2">
    <name type="scientific">Blastococcus aggregatus</name>
    <dbReference type="NCBI Taxonomy" id="38502"/>
    <lineage>
        <taxon>Bacteria</taxon>
        <taxon>Bacillati</taxon>
        <taxon>Actinomycetota</taxon>
        <taxon>Actinomycetes</taxon>
        <taxon>Geodermatophilales</taxon>
        <taxon>Geodermatophilaceae</taxon>
        <taxon>Blastococcus</taxon>
    </lineage>
</organism>
<evidence type="ECO:0000313" key="1">
    <source>
        <dbReference type="EMBL" id="SOC50297.1"/>
    </source>
</evidence>
<accession>A0A285V8L7</accession>
<evidence type="ECO:0008006" key="3">
    <source>
        <dbReference type="Google" id="ProtNLM"/>
    </source>
</evidence>
<name>A0A285V8L7_9ACTN</name>
<evidence type="ECO:0000313" key="2">
    <source>
        <dbReference type="Proteomes" id="UP000219435"/>
    </source>
</evidence>
<dbReference type="EMBL" id="OBQI01000004">
    <property type="protein sequence ID" value="SOC50297.1"/>
    <property type="molecule type" value="Genomic_DNA"/>
</dbReference>
<dbReference type="AlphaFoldDB" id="A0A285V8L7"/>
<dbReference type="SUPFAM" id="SSF54909">
    <property type="entry name" value="Dimeric alpha+beta barrel"/>
    <property type="match status" value="2"/>
</dbReference>
<protein>
    <recommendedName>
        <fullName evidence="3">Antibiotic biosynthesis monooxygenase</fullName>
    </recommendedName>
</protein>
<reference evidence="2" key="1">
    <citation type="submission" date="2017-08" db="EMBL/GenBank/DDBJ databases">
        <authorList>
            <person name="Varghese N."/>
            <person name="Submissions S."/>
        </authorList>
    </citation>
    <scope>NUCLEOTIDE SEQUENCE [LARGE SCALE GENOMIC DNA]</scope>
    <source>
        <strain evidence="2">DSM 4725</strain>
    </source>
</reference>
<dbReference type="Gene3D" id="3.30.70.100">
    <property type="match status" value="1"/>
</dbReference>
<proteinExistence type="predicted"/>
<dbReference type="RefSeq" id="WP_097195843.1">
    <property type="nucleotide sequence ID" value="NZ_OBQI01000004.1"/>
</dbReference>